<dbReference type="EMBL" id="UYSU01034652">
    <property type="protein sequence ID" value="VDL94827.1"/>
    <property type="molecule type" value="Genomic_DNA"/>
</dbReference>
<dbReference type="InterPro" id="IPR016197">
    <property type="entry name" value="Chromo-like_dom_sf"/>
</dbReference>
<accession>A0A183SW44</accession>
<dbReference type="AlphaFoldDB" id="A0A183SW44"/>
<dbReference type="Gene3D" id="1.25.40.20">
    <property type="entry name" value="Ankyrin repeat-containing domain"/>
    <property type="match status" value="1"/>
</dbReference>
<evidence type="ECO:0000256" key="1">
    <source>
        <dbReference type="ARBA" id="ARBA00004123"/>
    </source>
</evidence>
<feature type="compositionally biased region" description="Basic residues" evidence="3">
    <location>
        <begin position="113"/>
        <end position="123"/>
    </location>
</feature>
<dbReference type="GO" id="GO:0005634">
    <property type="term" value="C:nucleus"/>
    <property type="evidence" value="ECO:0007669"/>
    <property type="project" value="UniProtKB-SubCell"/>
</dbReference>
<feature type="compositionally biased region" description="Polar residues" evidence="3">
    <location>
        <begin position="205"/>
        <end position="218"/>
    </location>
</feature>
<evidence type="ECO:0000256" key="2">
    <source>
        <dbReference type="ARBA" id="ARBA00023242"/>
    </source>
</evidence>
<gene>
    <name evidence="5" type="ORF">SSLN_LOCUS8442</name>
</gene>
<dbReference type="InterPro" id="IPR036770">
    <property type="entry name" value="Ankyrin_rpt-contain_sf"/>
</dbReference>
<evidence type="ECO:0000313" key="5">
    <source>
        <dbReference type="EMBL" id="VDL94827.1"/>
    </source>
</evidence>
<dbReference type="InterPro" id="IPR023780">
    <property type="entry name" value="Chromo_domain"/>
</dbReference>
<evidence type="ECO:0000259" key="4">
    <source>
        <dbReference type="PROSITE" id="PS50013"/>
    </source>
</evidence>
<dbReference type="SUPFAM" id="SSF48403">
    <property type="entry name" value="Ankyrin repeat"/>
    <property type="match status" value="1"/>
</dbReference>
<dbReference type="SUPFAM" id="SSF54160">
    <property type="entry name" value="Chromo domain-like"/>
    <property type="match status" value="1"/>
</dbReference>
<feature type="region of interest" description="Disordered" evidence="3">
    <location>
        <begin position="439"/>
        <end position="471"/>
    </location>
</feature>
<dbReference type="InterPro" id="IPR002110">
    <property type="entry name" value="Ankyrin_rpt"/>
</dbReference>
<name>A0A183SW44_SCHSO</name>
<keyword evidence="6" id="KW-1185">Reference proteome</keyword>
<dbReference type="PROSITE" id="PS50013">
    <property type="entry name" value="CHROMO_2"/>
    <property type="match status" value="1"/>
</dbReference>
<feature type="domain" description="Chromo" evidence="4">
    <location>
        <begin position="18"/>
        <end position="77"/>
    </location>
</feature>
<dbReference type="Proteomes" id="UP000275846">
    <property type="component" value="Unassembled WGS sequence"/>
</dbReference>
<evidence type="ECO:0000313" key="6">
    <source>
        <dbReference type="Proteomes" id="UP000275846"/>
    </source>
</evidence>
<dbReference type="PROSITE" id="PS00598">
    <property type="entry name" value="CHROMO_1"/>
    <property type="match status" value="1"/>
</dbReference>
<feature type="compositionally biased region" description="Polar residues" evidence="3">
    <location>
        <begin position="456"/>
        <end position="471"/>
    </location>
</feature>
<dbReference type="WBParaSite" id="SSLN_0000877501-mRNA-1">
    <property type="protein sequence ID" value="SSLN_0000877501-mRNA-1"/>
    <property type="gene ID" value="SSLN_0000877501"/>
</dbReference>
<comment type="subcellular location">
    <subcellularLocation>
        <location evidence="1">Nucleus</location>
    </subcellularLocation>
</comment>
<feature type="region of interest" description="Disordered" evidence="3">
    <location>
        <begin position="336"/>
        <end position="367"/>
    </location>
</feature>
<dbReference type="STRING" id="70667.A0A183SW44"/>
<dbReference type="OrthoDB" id="1918685at2759"/>
<protein>
    <submittedName>
        <fullName evidence="7">Chromo domain-containing protein</fullName>
    </submittedName>
</protein>
<feature type="region of interest" description="Disordered" evidence="3">
    <location>
        <begin position="74"/>
        <end position="124"/>
    </location>
</feature>
<reference evidence="7" key="1">
    <citation type="submission" date="2016-06" db="UniProtKB">
        <authorList>
            <consortium name="WormBaseParasite"/>
        </authorList>
    </citation>
    <scope>IDENTIFICATION</scope>
</reference>
<evidence type="ECO:0000256" key="3">
    <source>
        <dbReference type="SAM" id="MobiDB-lite"/>
    </source>
</evidence>
<feature type="compositionally biased region" description="Basic and acidic residues" evidence="3">
    <location>
        <begin position="336"/>
        <end position="365"/>
    </location>
</feature>
<organism evidence="7">
    <name type="scientific">Schistocephalus solidus</name>
    <name type="common">Tapeworm</name>
    <dbReference type="NCBI Taxonomy" id="70667"/>
    <lineage>
        <taxon>Eukaryota</taxon>
        <taxon>Metazoa</taxon>
        <taxon>Spiralia</taxon>
        <taxon>Lophotrochozoa</taxon>
        <taxon>Platyhelminthes</taxon>
        <taxon>Cestoda</taxon>
        <taxon>Eucestoda</taxon>
        <taxon>Diphyllobothriidea</taxon>
        <taxon>Diphyllobothriidae</taxon>
        <taxon>Schistocephalus</taxon>
    </lineage>
</organism>
<dbReference type="InterPro" id="IPR023779">
    <property type="entry name" value="Chromodomain_CS"/>
</dbReference>
<keyword evidence="2" id="KW-0539">Nucleus</keyword>
<reference evidence="5 6" key="2">
    <citation type="submission" date="2018-11" db="EMBL/GenBank/DDBJ databases">
        <authorList>
            <consortium name="Pathogen Informatics"/>
        </authorList>
    </citation>
    <scope>NUCLEOTIDE SEQUENCE [LARGE SCALE GENOMIC DNA]</scope>
    <source>
        <strain evidence="5 6">NST_G2</strain>
    </source>
</reference>
<evidence type="ECO:0000313" key="7">
    <source>
        <dbReference type="WBParaSite" id="SSLN_0000877501-mRNA-1"/>
    </source>
</evidence>
<dbReference type="InterPro" id="IPR000953">
    <property type="entry name" value="Chromo/chromo_shadow_dom"/>
</dbReference>
<dbReference type="CDD" id="cd00024">
    <property type="entry name" value="CD_CSD"/>
    <property type="match status" value="1"/>
</dbReference>
<dbReference type="Pfam" id="PF00385">
    <property type="entry name" value="Chromo"/>
    <property type="match status" value="1"/>
</dbReference>
<sequence>MRSCGSTKPKRCSQDGIYYVESIVAERLIKNQKFYKVRWEGFAAEEESWEPEENLANVRNLIYKFHQRKKSRNEFHIPSSSTSSMKANFPQTTTTTSSSNGGRSRSQTEFMKAQKRRIGKSRSGRFEYVPKNELVALKTKYFDDIRDGKIDLTTSDLYSRVKTRRRCIADSSGHSVNDEDSLSRPASLAELTSDTDAVTPARYSEPSSPKHLTQSTDGSIDGTISADSAPSQTDTRTHHRTDPREVSGGVPLPPTMDDSTTGRLPSLKGRRKKVPRLGSLKLTFSSFSKRRTQFSRRHRSKRTRFLPTFRPAPPSTNEQLSAEPMKIEEPTPVKEFEPEEDANGRRLETEESELIETRDAKRETVEQIDCSPPQFEKYSPRQDSTPISGVTVEETQHMEGVKEELPPLELPAPQQTVPLVTDLLSYYFNLYHQDRKEAKVEEGENMTAVPKEPFSAETSTNPDLPWSNASNSSDSRLAAFPCLKPIVEGFSIETPAELVAAIKHQQWTLLATQSSSSLTNLIAEARKIQPNNGEAVMAPPMEPKMSIQSPLVAAIIGGEGRGYLVQRLLDCGGDPNFVDPLSGWPLLVIAAYFGRIQAAQVLLEANAHPNAAVTVNGRWMTALAVAITAGDVDMASLLILYGANFYNVEENTTAMKLIMTILRAITSGCEESSPTKPASSSYGSSVSSFGTTITVYGTRPSEDVADRFTISRLQRRVSNGFVLPPPRPPKDLLLPRSPYDHLVHSVNTPAHQLCPLAPQSAFETTRQQSATNRLPSATALSRIYEVIACHHARLSLAVDTLLRCWLVSVGLVQDRVIMPCQWITVQQKEFSVDFYTPTLPPVEVAEESVPILLLIHGTVAPPGCYHVWMQDDGPCLVQDVLLGPFEQKPLGRQKFVTTLFPLARGPAKQTVTVRLLPPENHQSHRVCIAATVISVKRRSHWVLPSGHTPGNRHDRRAKPGEGLRCCVCLHTRNNDLDLPPSLPETIRAVQQISSGKALGSDAIPPEVYKHGGPRLMAEFTTHFQEMWRQGQVPQDFKDATIVHLYKRKGNLQLCDNHRGISLLKIAGKIFARILINRLNEHIE</sequence>
<dbReference type="SMART" id="SM00298">
    <property type="entry name" value="CHROMO"/>
    <property type="match status" value="1"/>
</dbReference>
<feature type="compositionally biased region" description="Low complexity" evidence="3">
    <location>
        <begin position="91"/>
        <end position="108"/>
    </location>
</feature>
<dbReference type="Gene3D" id="2.40.50.40">
    <property type="match status" value="1"/>
</dbReference>
<feature type="compositionally biased region" description="Polar residues" evidence="3">
    <location>
        <begin position="78"/>
        <end position="90"/>
    </location>
</feature>
<feature type="region of interest" description="Disordered" evidence="3">
    <location>
        <begin position="169"/>
        <end position="274"/>
    </location>
</feature>
<dbReference type="PANTHER" id="PTHR19446">
    <property type="entry name" value="REVERSE TRANSCRIPTASES"/>
    <property type="match status" value="1"/>
</dbReference>
<proteinExistence type="predicted"/>
<dbReference type="Pfam" id="PF12796">
    <property type="entry name" value="Ank_2"/>
    <property type="match status" value="1"/>
</dbReference>
<dbReference type="SMART" id="SM00248">
    <property type="entry name" value="ANK"/>
    <property type="match status" value="3"/>
</dbReference>